<dbReference type="GO" id="GO:0009366">
    <property type="term" value="C:enterobactin synthetase complex"/>
    <property type="evidence" value="ECO:0007669"/>
    <property type="project" value="TreeGrafter"/>
</dbReference>
<dbReference type="InterPro" id="IPR001242">
    <property type="entry name" value="Condensation_dom"/>
</dbReference>
<dbReference type="RefSeq" id="WP_107664983.1">
    <property type="nucleotide sequence ID" value="NZ_PZKG01000093.1"/>
</dbReference>
<name>A0A2T4JRS6_9RHOB</name>
<dbReference type="CDD" id="cd19531">
    <property type="entry name" value="LCL_NRPS-like"/>
    <property type="match status" value="1"/>
</dbReference>
<dbReference type="Gene3D" id="3.30.559.10">
    <property type="entry name" value="Chloramphenicol acetyltransferase-like domain"/>
    <property type="match status" value="1"/>
</dbReference>
<dbReference type="Pfam" id="PF00550">
    <property type="entry name" value="PP-binding"/>
    <property type="match status" value="1"/>
</dbReference>
<dbReference type="InterPro" id="IPR020806">
    <property type="entry name" value="PKS_PP-bd"/>
</dbReference>
<reference evidence="4 5" key="1">
    <citation type="submission" date="2018-03" db="EMBL/GenBank/DDBJ databases">
        <title>Cereibacter changlensis.</title>
        <authorList>
            <person name="Meyer T.E."/>
            <person name="Miller S."/>
            <person name="Lodha T."/>
            <person name="Gandham S."/>
            <person name="Chintalapati S."/>
            <person name="Chintalapati V.R."/>
        </authorList>
    </citation>
    <scope>NUCLEOTIDE SEQUENCE [LARGE SCALE GENOMIC DNA]</scope>
    <source>
        <strain evidence="4 5">JA139</strain>
    </source>
</reference>
<dbReference type="Gene3D" id="3.30.300.30">
    <property type="match status" value="1"/>
</dbReference>
<dbReference type="EMBL" id="PZKG01000093">
    <property type="protein sequence ID" value="PTE20622.1"/>
    <property type="molecule type" value="Genomic_DNA"/>
</dbReference>
<dbReference type="InterPro" id="IPR009081">
    <property type="entry name" value="PP-bd_ACP"/>
</dbReference>
<dbReference type="GO" id="GO:0043041">
    <property type="term" value="P:amino acid activation for nonribosomal peptide biosynthetic process"/>
    <property type="evidence" value="ECO:0007669"/>
    <property type="project" value="TreeGrafter"/>
</dbReference>
<dbReference type="GO" id="GO:0005829">
    <property type="term" value="C:cytosol"/>
    <property type="evidence" value="ECO:0007669"/>
    <property type="project" value="TreeGrafter"/>
</dbReference>
<dbReference type="PANTHER" id="PTHR45527">
    <property type="entry name" value="NONRIBOSOMAL PEPTIDE SYNTHETASE"/>
    <property type="match status" value="1"/>
</dbReference>
<dbReference type="Gene3D" id="3.40.50.1820">
    <property type="entry name" value="alpha/beta hydrolase"/>
    <property type="match status" value="1"/>
</dbReference>
<dbReference type="SUPFAM" id="SSF52777">
    <property type="entry name" value="CoA-dependent acyltransferases"/>
    <property type="match status" value="2"/>
</dbReference>
<organism evidence="4 5">
    <name type="scientific">Cereibacter changlensis JA139</name>
    <dbReference type="NCBI Taxonomy" id="1188249"/>
    <lineage>
        <taxon>Bacteria</taxon>
        <taxon>Pseudomonadati</taxon>
        <taxon>Pseudomonadota</taxon>
        <taxon>Alphaproteobacteria</taxon>
        <taxon>Rhodobacterales</taxon>
        <taxon>Paracoccaceae</taxon>
        <taxon>Cereibacter</taxon>
    </lineage>
</organism>
<evidence type="ECO:0000259" key="3">
    <source>
        <dbReference type="PROSITE" id="PS50075"/>
    </source>
</evidence>
<dbReference type="GO" id="GO:0031177">
    <property type="term" value="F:phosphopantetheine binding"/>
    <property type="evidence" value="ECO:0007669"/>
    <property type="project" value="InterPro"/>
</dbReference>
<comment type="caution">
    <text evidence="4">The sequence shown here is derived from an EMBL/GenBank/DDBJ whole genome shotgun (WGS) entry which is preliminary data.</text>
</comment>
<dbReference type="Pfam" id="PF00668">
    <property type="entry name" value="Condensation"/>
    <property type="match status" value="1"/>
</dbReference>
<evidence type="ECO:0000256" key="2">
    <source>
        <dbReference type="ARBA" id="ARBA00022553"/>
    </source>
</evidence>
<dbReference type="AlphaFoldDB" id="A0A2T4JRS6"/>
<dbReference type="PROSITE" id="PS50075">
    <property type="entry name" value="CARRIER"/>
    <property type="match status" value="1"/>
</dbReference>
<dbReference type="GO" id="GO:0047527">
    <property type="term" value="F:2,3-dihydroxybenzoate-serine ligase activity"/>
    <property type="evidence" value="ECO:0007669"/>
    <property type="project" value="TreeGrafter"/>
</dbReference>
<keyword evidence="1" id="KW-0596">Phosphopantetheine</keyword>
<dbReference type="SMART" id="SM00823">
    <property type="entry name" value="PKS_PP"/>
    <property type="match status" value="1"/>
</dbReference>
<dbReference type="SUPFAM" id="SSF53474">
    <property type="entry name" value="alpha/beta-Hydrolases"/>
    <property type="match status" value="1"/>
</dbReference>
<accession>A0A2T4JRS6</accession>
<dbReference type="InterPro" id="IPR023213">
    <property type="entry name" value="CAT-like_dom_sf"/>
</dbReference>
<keyword evidence="5" id="KW-1185">Reference proteome</keyword>
<dbReference type="Gene3D" id="1.10.1200.10">
    <property type="entry name" value="ACP-like"/>
    <property type="match status" value="1"/>
</dbReference>
<dbReference type="OrthoDB" id="9778690at2"/>
<dbReference type="Proteomes" id="UP000241010">
    <property type="component" value="Unassembled WGS sequence"/>
</dbReference>
<evidence type="ECO:0000313" key="5">
    <source>
        <dbReference type="Proteomes" id="UP000241010"/>
    </source>
</evidence>
<dbReference type="SUPFAM" id="SSF56801">
    <property type="entry name" value="Acetyl-CoA synthetase-like"/>
    <property type="match status" value="1"/>
</dbReference>
<sequence length="920" mass="101343">MTLHDPLPELVIARFPATATQLRCWFLDQVTPGNPALNVAVRWELRGPVQPATIEAAFQRVIDRHEVLRTRLVERDGALVQEVAANVRFRLAVVELRVAGDEDPAARIESIAHANGSVPFDLSQPGLIRATLVRISAERAMLLIVAHQACFDGFSIRILGQEIGTIAAALEEGREPDLPDLPLQYGDFALWQQEYLACGVLEDDAAYWRAQLADAPYFEVEPDLPRPAKRGTGAAMISADLPPSFGERLEAEAKRRGVSVFAFGSAVLSRCLARFTGQSDILVGTQIAGRNDVDLELLIGVFINNLVLRLPTDPEASFSDHLLRVREVVQEALAHQAMPFNKLVELMNPARDPSRTPLISVNFNIQRTFLQNRRYGSFELVSAPSHSPGAVYDLNFQIVGRPSGWRVTLEYATELFRPGTIDALLALLLDAFEQALDAPELPLKALPLDPALEDRREHRASHLGRLETVARELGSVADVAAVEDRGGSYVFVAPAPGQSTPLEDLPAEVMSHLAARLPAAELPLGVSVLLELPRDAQGQPRRAALRIPRKAPPPIASPAPVDGVEDRLAEIWREILGVSAIRPGASFFDHGGHSLLVLRMLGRVQQVFGYAPGIGAIYEDPTLRGLAARIAERMARPAAAEDDWRILPLARTGTGTPLIAVNNAATALAIHAGFSAERPTFCVRIFDGAPGAVHPPRRMEEIAAEYARIIVKAQPQGPYLLFGICVHGNVALEAARVLQAEGHEIAAVVLKDVWEPHFVDRLMSDRRMRWQDRMHTLRRKIRRWRLGQLSGGAFLGSYTLVRRSGLLHVARALRLIDRVRRMDLEPEQEGFLDFLTRARDRYHPAPIDIPVLHAVTDDVPRGGRFDASLGWEHIVTGRLKTVRIPEILAMREVRIGTDALAREIEVFLAEARPARQAPPA</sequence>
<dbReference type="InterPro" id="IPR036736">
    <property type="entry name" value="ACP-like_sf"/>
</dbReference>
<keyword evidence="2" id="KW-0597">Phosphoprotein</keyword>
<dbReference type="GO" id="GO:0009239">
    <property type="term" value="P:enterobactin biosynthetic process"/>
    <property type="evidence" value="ECO:0007669"/>
    <property type="project" value="TreeGrafter"/>
</dbReference>
<dbReference type="Gene3D" id="3.30.559.30">
    <property type="entry name" value="Nonribosomal peptide synthetase, condensation domain"/>
    <property type="match status" value="1"/>
</dbReference>
<dbReference type="InterPro" id="IPR001031">
    <property type="entry name" value="Thioesterase"/>
</dbReference>
<dbReference type="SUPFAM" id="SSF47336">
    <property type="entry name" value="ACP-like"/>
    <property type="match status" value="1"/>
</dbReference>
<dbReference type="InterPro" id="IPR029058">
    <property type="entry name" value="AB_hydrolase_fold"/>
</dbReference>
<evidence type="ECO:0000256" key="1">
    <source>
        <dbReference type="ARBA" id="ARBA00022450"/>
    </source>
</evidence>
<gene>
    <name evidence="4" type="ORF">C5F48_16550</name>
</gene>
<protein>
    <submittedName>
        <fullName evidence="4">Condensation protein</fullName>
    </submittedName>
</protein>
<dbReference type="PANTHER" id="PTHR45527:SF1">
    <property type="entry name" value="FATTY ACID SYNTHASE"/>
    <property type="match status" value="1"/>
</dbReference>
<feature type="domain" description="Carrier" evidence="3">
    <location>
        <begin position="559"/>
        <end position="634"/>
    </location>
</feature>
<dbReference type="InterPro" id="IPR045851">
    <property type="entry name" value="AMP-bd_C_sf"/>
</dbReference>
<proteinExistence type="predicted"/>
<dbReference type="Pfam" id="PF00975">
    <property type="entry name" value="Thioesterase"/>
    <property type="match status" value="1"/>
</dbReference>
<evidence type="ECO:0000313" key="4">
    <source>
        <dbReference type="EMBL" id="PTE20622.1"/>
    </source>
</evidence>